<evidence type="ECO:0000313" key="1">
    <source>
        <dbReference type="EMBL" id="NHK27785.1"/>
    </source>
</evidence>
<proteinExistence type="predicted"/>
<dbReference type="CDD" id="cd10440">
    <property type="entry name" value="GIY-YIG_COG3680"/>
    <property type="match status" value="1"/>
</dbReference>
<accession>A0ABX0HI70</accession>
<keyword evidence="2" id="KW-1185">Reference proteome</keyword>
<name>A0ABX0HI70_9PROT</name>
<evidence type="ECO:0000313" key="2">
    <source>
        <dbReference type="Proteomes" id="UP000818603"/>
    </source>
</evidence>
<dbReference type="Proteomes" id="UP000818603">
    <property type="component" value="Unassembled WGS sequence"/>
</dbReference>
<dbReference type="Pfam" id="PF22945">
    <property type="entry name" value="LEM-3_GIY-YIG"/>
    <property type="match status" value="1"/>
</dbReference>
<comment type="caution">
    <text evidence="1">The sequence shown here is derived from an EMBL/GenBank/DDBJ whole genome shotgun (WGS) entry which is preliminary data.</text>
</comment>
<dbReference type="EMBL" id="VCJR02000001">
    <property type="protein sequence ID" value="NHK27785.1"/>
    <property type="molecule type" value="Genomic_DNA"/>
</dbReference>
<sequence length="270" mass="31179">MMLNPLRKFDCGVAEKLGCYVYRYVHPESGDTFYIGRGQHDRVFQHLADTEKAMRLGKTLTRKEQAISDVWASGKNVHIVIQQHSLSDNEARAVETALIDLYPLAMNERKGDRDRKYGASDVGELNAALSPEEIKIDFPCIVVYPRARFAEARPTKFSLIDADKLYEVSRSSWVCDPTKENRRNIQFAVSFANGVIREIYEITNWHQVQSENNRRRWEFNGLPSSQYREFIGKRWTPFDVSSQWQCKWLNEKDALGPPVPVFNIEGARLC</sequence>
<reference evidence="1 2" key="1">
    <citation type="submission" date="2020-02" db="EMBL/GenBank/DDBJ databases">
        <title>Genome sequence of Parvularcula flava strain NH6-79.</title>
        <authorList>
            <person name="Abdul Karim M.H."/>
            <person name="Lam M.Q."/>
            <person name="Chen S.J."/>
            <person name="Yahya A."/>
            <person name="Shahir S."/>
            <person name="Shamsir M.S."/>
            <person name="Chong C.S."/>
        </authorList>
    </citation>
    <scope>NUCLEOTIDE SEQUENCE [LARGE SCALE GENOMIC DNA]</scope>
    <source>
        <strain evidence="1 2">NH6-79</strain>
    </source>
</reference>
<organism evidence="1 2">
    <name type="scientific">Aquisalinus luteolus</name>
    <dbReference type="NCBI Taxonomy" id="1566827"/>
    <lineage>
        <taxon>Bacteria</taxon>
        <taxon>Pseudomonadati</taxon>
        <taxon>Pseudomonadota</taxon>
        <taxon>Alphaproteobacteria</taxon>
        <taxon>Parvularculales</taxon>
        <taxon>Parvularculaceae</taxon>
        <taxon>Aquisalinus</taxon>
    </lineage>
</organism>
<protein>
    <recommendedName>
        <fullName evidence="3">GIY-YIG domain-containing protein</fullName>
    </recommendedName>
</protein>
<evidence type="ECO:0008006" key="3">
    <source>
        <dbReference type="Google" id="ProtNLM"/>
    </source>
</evidence>
<gene>
    <name evidence="1" type="ORF">FF098_007720</name>
</gene>